<dbReference type="GeneID" id="25310657"/>
<keyword evidence="2" id="KW-1185">Reference proteome</keyword>
<gene>
    <name evidence="1" type="ORF">Z517_11167</name>
</gene>
<organism evidence="1 2">
    <name type="scientific">Fonsecaea pedrosoi CBS 271.37</name>
    <dbReference type="NCBI Taxonomy" id="1442368"/>
    <lineage>
        <taxon>Eukaryota</taxon>
        <taxon>Fungi</taxon>
        <taxon>Dikarya</taxon>
        <taxon>Ascomycota</taxon>
        <taxon>Pezizomycotina</taxon>
        <taxon>Eurotiomycetes</taxon>
        <taxon>Chaetothyriomycetidae</taxon>
        <taxon>Chaetothyriales</taxon>
        <taxon>Herpotrichiellaceae</taxon>
        <taxon>Fonsecaea</taxon>
    </lineage>
</organism>
<dbReference type="EMBL" id="KN846975">
    <property type="protein sequence ID" value="KIW76421.1"/>
    <property type="molecule type" value="Genomic_DNA"/>
</dbReference>
<dbReference type="VEuPathDB" id="FungiDB:Z517_11167"/>
<proteinExistence type="predicted"/>
<dbReference type="Proteomes" id="UP000053029">
    <property type="component" value="Unassembled WGS sequence"/>
</dbReference>
<evidence type="ECO:0000313" key="1">
    <source>
        <dbReference type="EMBL" id="KIW76421.1"/>
    </source>
</evidence>
<dbReference type="HOGENOM" id="CLU_1806209_0_0_1"/>
<dbReference type="AlphaFoldDB" id="A0A0D2DFE4"/>
<protein>
    <submittedName>
        <fullName evidence="1">Uncharacterized protein</fullName>
    </submittedName>
</protein>
<dbReference type="RefSeq" id="XP_013280229.1">
    <property type="nucleotide sequence ID" value="XM_013424775.1"/>
</dbReference>
<evidence type="ECO:0000313" key="2">
    <source>
        <dbReference type="Proteomes" id="UP000053029"/>
    </source>
</evidence>
<accession>A0A0D2DFE4</accession>
<name>A0A0D2DFE4_9EURO</name>
<reference evidence="1 2" key="1">
    <citation type="submission" date="2015-01" db="EMBL/GenBank/DDBJ databases">
        <title>The Genome Sequence of Fonsecaea pedrosoi CBS 271.37.</title>
        <authorList>
            <consortium name="The Broad Institute Genomics Platform"/>
            <person name="Cuomo C."/>
            <person name="de Hoog S."/>
            <person name="Gorbushina A."/>
            <person name="Stielow B."/>
            <person name="Teixiera M."/>
            <person name="Abouelleil A."/>
            <person name="Chapman S.B."/>
            <person name="Priest M."/>
            <person name="Young S.K."/>
            <person name="Wortman J."/>
            <person name="Nusbaum C."/>
            <person name="Birren B."/>
        </authorList>
    </citation>
    <scope>NUCLEOTIDE SEQUENCE [LARGE SCALE GENOMIC DNA]</scope>
    <source>
        <strain evidence="1 2">CBS 271.37</strain>
    </source>
</reference>
<sequence length="143" mass="15277">MPPTPLPIFVDVVSLAEKGSASYKNVKKGRLSNETTKLLNEVRTRILPDGQQRNSADAIAALKTAQNTEMWCEAAVAHRRAADAVAQTAAIVARETNGVYTASMLALVAQLQNITGELRNIRDQLKIANGIRTQGAAGPHGFA</sequence>